<dbReference type="SUPFAM" id="SSF53800">
    <property type="entry name" value="Chelatase"/>
    <property type="match status" value="1"/>
</dbReference>
<evidence type="ECO:0000313" key="5">
    <source>
        <dbReference type="Proteomes" id="UP000035088"/>
    </source>
</evidence>
<dbReference type="PANTHER" id="PTHR33542">
    <property type="entry name" value="SIROHYDROCHLORIN FERROCHELATASE, CHLOROPLASTIC"/>
    <property type="match status" value="1"/>
</dbReference>
<dbReference type="Pfam" id="PF01903">
    <property type="entry name" value="CbiX"/>
    <property type="match status" value="2"/>
</dbReference>
<dbReference type="GO" id="GO:0016829">
    <property type="term" value="F:lyase activity"/>
    <property type="evidence" value="ECO:0007669"/>
    <property type="project" value="UniProtKB-KW"/>
</dbReference>
<accession>G7H4J2</accession>
<feature type="region of interest" description="Disordered" evidence="3">
    <location>
        <begin position="238"/>
        <end position="264"/>
    </location>
</feature>
<name>G7H4J2_9ACTN</name>
<evidence type="ECO:0000256" key="2">
    <source>
        <dbReference type="ARBA" id="ARBA00023239"/>
    </source>
</evidence>
<dbReference type="STRING" id="1073574.GOARA_062_00350"/>
<dbReference type="OrthoDB" id="482456at2"/>
<dbReference type="InterPro" id="IPR050963">
    <property type="entry name" value="Sirohydro_Cobaltochel/CbiX"/>
</dbReference>
<sequence length="264" mass="28045">MSVLLVAHGSRDSRFALRVTGIRDAVRAAVPTTRVELAYLDLNEPLVGTVLDELAQTGEPVTVIPLLLGDGYHSRFDLPVLLDAARRRWPAVEMTQSPVLGSADLTGSLADRVRAAGLRTGDGIVMYAVGSSDERSDDAARRRGAELGRHLGHPVEVVFATKLGPDGFALRDAIDRLRTTGAGRVVGLPYFLSPGLLTERVEALIDEHAPGSPIAGALGSHELVVGAIVALIPPAPIRTSRRNPVGKRGPDREEATESAPARTR</sequence>
<dbReference type="PANTHER" id="PTHR33542:SF5">
    <property type="entry name" value="FERROCHELATASE CHE1"/>
    <property type="match status" value="1"/>
</dbReference>
<protein>
    <submittedName>
        <fullName evidence="4">Putative ferrochelatase</fullName>
    </submittedName>
</protein>
<dbReference type="AlphaFoldDB" id="G7H4J2"/>
<dbReference type="InterPro" id="IPR002762">
    <property type="entry name" value="CbiX-like"/>
</dbReference>
<evidence type="ECO:0000313" key="4">
    <source>
        <dbReference type="EMBL" id="GAB10767.1"/>
    </source>
</evidence>
<evidence type="ECO:0000256" key="3">
    <source>
        <dbReference type="SAM" id="MobiDB-lite"/>
    </source>
</evidence>
<keyword evidence="2" id="KW-0456">Lyase</keyword>
<comment type="caution">
    <text evidence="4">The sequence shown here is derived from an EMBL/GenBank/DDBJ whole genome shotgun (WGS) entry which is preliminary data.</text>
</comment>
<proteinExistence type="predicted"/>
<dbReference type="Gene3D" id="3.40.50.1400">
    <property type="match status" value="2"/>
</dbReference>
<keyword evidence="5" id="KW-1185">Reference proteome</keyword>
<keyword evidence="1" id="KW-0479">Metal-binding</keyword>
<dbReference type="EMBL" id="BAEE01000062">
    <property type="protein sequence ID" value="GAB10767.1"/>
    <property type="molecule type" value="Genomic_DNA"/>
</dbReference>
<evidence type="ECO:0000256" key="1">
    <source>
        <dbReference type="ARBA" id="ARBA00022723"/>
    </source>
</evidence>
<dbReference type="Proteomes" id="UP000035088">
    <property type="component" value="Unassembled WGS sequence"/>
</dbReference>
<reference evidence="4 5" key="1">
    <citation type="submission" date="2011-11" db="EMBL/GenBank/DDBJ databases">
        <title>Whole genome shotgun sequence of Gordonia araii NBRC 100433.</title>
        <authorList>
            <person name="Yoshida Y."/>
            <person name="Hosoyama A."/>
            <person name="Tsuchikane K."/>
            <person name="Katsumata H."/>
            <person name="Yamazaki S."/>
            <person name="Fujita N."/>
        </authorList>
    </citation>
    <scope>NUCLEOTIDE SEQUENCE [LARGE SCALE GENOMIC DNA]</scope>
    <source>
        <strain evidence="4 5">NBRC 100433</strain>
    </source>
</reference>
<dbReference type="RefSeq" id="WP_007322842.1">
    <property type="nucleotide sequence ID" value="NZ_BAEE01000062.1"/>
</dbReference>
<dbReference type="CDD" id="cd03416">
    <property type="entry name" value="CbiX_SirB_N"/>
    <property type="match status" value="1"/>
</dbReference>
<dbReference type="GO" id="GO:0046872">
    <property type="term" value="F:metal ion binding"/>
    <property type="evidence" value="ECO:0007669"/>
    <property type="project" value="UniProtKB-KW"/>
</dbReference>
<gene>
    <name evidence="4" type="ORF">GOARA_062_00350</name>
</gene>
<organism evidence="4 5">
    <name type="scientific">Gordonia araii NBRC 100433</name>
    <dbReference type="NCBI Taxonomy" id="1073574"/>
    <lineage>
        <taxon>Bacteria</taxon>
        <taxon>Bacillati</taxon>
        <taxon>Actinomycetota</taxon>
        <taxon>Actinomycetes</taxon>
        <taxon>Mycobacteriales</taxon>
        <taxon>Gordoniaceae</taxon>
        <taxon>Gordonia</taxon>
    </lineage>
</organism>